<dbReference type="Gene3D" id="3.40.50.150">
    <property type="entry name" value="Vaccinia Virus protein VP39"/>
    <property type="match status" value="1"/>
</dbReference>
<keyword evidence="3" id="KW-1185">Reference proteome</keyword>
<dbReference type="EMBL" id="CP095049">
    <property type="protein sequence ID" value="UOQ51280.1"/>
    <property type="molecule type" value="Genomic_DNA"/>
</dbReference>
<evidence type="ECO:0000259" key="1">
    <source>
        <dbReference type="Pfam" id="PF13847"/>
    </source>
</evidence>
<keyword evidence="2" id="KW-0489">Methyltransferase</keyword>
<feature type="domain" description="Methyltransferase" evidence="1">
    <location>
        <begin position="129"/>
        <end position="247"/>
    </location>
</feature>
<evidence type="ECO:0000313" key="3">
    <source>
        <dbReference type="Proteomes" id="UP000831785"/>
    </source>
</evidence>
<dbReference type="GO" id="GO:0032259">
    <property type="term" value="P:methylation"/>
    <property type="evidence" value="ECO:0007669"/>
    <property type="project" value="UniProtKB-KW"/>
</dbReference>
<dbReference type="CDD" id="cd02440">
    <property type="entry name" value="AdoMet_MTases"/>
    <property type="match status" value="1"/>
</dbReference>
<organism evidence="2 3">
    <name type="scientific">Hymenobacter cellulosivorans</name>
    <dbReference type="NCBI Taxonomy" id="2932249"/>
    <lineage>
        <taxon>Bacteria</taxon>
        <taxon>Pseudomonadati</taxon>
        <taxon>Bacteroidota</taxon>
        <taxon>Cytophagia</taxon>
        <taxon>Cytophagales</taxon>
        <taxon>Hymenobacteraceae</taxon>
        <taxon>Hymenobacter</taxon>
    </lineage>
</organism>
<sequence length="314" mass="36149">MKNDELLHSLNSFLVKNGPDKEEYQFLDSLIQVFEKKVKDNTIHPEDLARLKENCGFLDTTRSIMGHILHKPFGYAGDFSIIDRIYTCDTSNDHRKWDDYSLASSAAQAVRNRKKYFKDHVSGKLQGEGKLLNIASGPARDLYELYTENQGCQLLTTCVEMDKQAIGHAKFLNEAYLDKIEFVNKNIFRYEAENKFDIIWSAGLFDYFDDKAFVLLLKRFSMWLVPGGEMIIGNFNEDNNPNRFYMEFFGDWRLNHRTEEQLINLAMSAGFARADIFIGKEPENINLFLHIRNQVLAVQVPEENGSAMPALACV</sequence>
<dbReference type="Proteomes" id="UP000831785">
    <property type="component" value="Chromosome"/>
</dbReference>
<dbReference type="RefSeq" id="WP_244714490.1">
    <property type="nucleotide sequence ID" value="NZ_CP095049.1"/>
</dbReference>
<protein>
    <submittedName>
        <fullName evidence="2">Class I SAM-dependent methyltransferase</fullName>
    </submittedName>
</protein>
<dbReference type="Pfam" id="PF13847">
    <property type="entry name" value="Methyltransf_31"/>
    <property type="match status" value="1"/>
</dbReference>
<keyword evidence="2" id="KW-0808">Transferase</keyword>
<accession>A0ABY4F3P7</accession>
<dbReference type="SUPFAM" id="SSF53335">
    <property type="entry name" value="S-adenosyl-L-methionine-dependent methyltransferases"/>
    <property type="match status" value="1"/>
</dbReference>
<dbReference type="GO" id="GO:0008168">
    <property type="term" value="F:methyltransferase activity"/>
    <property type="evidence" value="ECO:0007669"/>
    <property type="project" value="UniProtKB-KW"/>
</dbReference>
<name>A0ABY4F3P7_9BACT</name>
<reference evidence="2 3" key="1">
    <citation type="submission" date="2022-04" db="EMBL/GenBank/DDBJ databases">
        <title>Hymenobacter sp. isolated from the air.</title>
        <authorList>
            <person name="Won M."/>
            <person name="Lee C.-M."/>
            <person name="Woen H.-Y."/>
            <person name="Kwon S.-W."/>
        </authorList>
    </citation>
    <scope>NUCLEOTIDE SEQUENCE [LARGE SCALE GENOMIC DNA]</scope>
    <source>
        <strain evidence="3">5116 S-27</strain>
    </source>
</reference>
<evidence type="ECO:0000313" key="2">
    <source>
        <dbReference type="EMBL" id="UOQ51280.1"/>
    </source>
</evidence>
<dbReference type="InterPro" id="IPR029063">
    <property type="entry name" value="SAM-dependent_MTases_sf"/>
</dbReference>
<proteinExistence type="predicted"/>
<dbReference type="InterPro" id="IPR025714">
    <property type="entry name" value="Methyltranfer_dom"/>
</dbReference>
<gene>
    <name evidence="2" type="ORF">MUN80_16120</name>
</gene>